<feature type="transmembrane region" description="Helical" evidence="10">
    <location>
        <begin position="26"/>
        <end position="48"/>
    </location>
</feature>
<dbReference type="InterPro" id="IPR036640">
    <property type="entry name" value="ABC1_TM_sf"/>
</dbReference>
<evidence type="ECO:0000256" key="8">
    <source>
        <dbReference type="ARBA" id="ARBA00023136"/>
    </source>
</evidence>
<feature type="transmembrane region" description="Helical" evidence="10">
    <location>
        <begin position="881"/>
        <end position="901"/>
    </location>
</feature>
<evidence type="ECO:0000256" key="6">
    <source>
        <dbReference type="ARBA" id="ARBA00022840"/>
    </source>
</evidence>
<dbReference type="PROSITE" id="PS00211">
    <property type="entry name" value="ABC_TRANSPORTER_1"/>
    <property type="match status" value="2"/>
</dbReference>
<dbReference type="Gene3D" id="1.20.1560.10">
    <property type="entry name" value="ABC transporter type 1, transmembrane domain"/>
    <property type="match status" value="2"/>
</dbReference>
<feature type="transmembrane region" description="Helical" evidence="10">
    <location>
        <begin position="1099"/>
        <end position="1120"/>
    </location>
</feature>
<dbReference type="SUPFAM" id="SSF52540">
    <property type="entry name" value="P-loop containing nucleoside triphosphate hydrolases"/>
    <property type="match status" value="2"/>
</dbReference>
<keyword evidence="8 10" id="KW-0472">Membrane</keyword>
<dbReference type="Pfam" id="PF00664">
    <property type="entry name" value="ABC_membrane"/>
    <property type="match status" value="2"/>
</dbReference>
<evidence type="ECO:0000256" key="7">
    <source>
        <dbReference type="ARBA" id="ARBA00022989"/>
    </source>
</evidence>
<dbReference type="GO" id="GO:0016887">
    <property type="term" value="F:ATP hydrolysis activity"/>
    <property type="evidence" value="ECO:0007669"/>
    <property type="project" value="InterPro"/>
</dbReference>
<feature type="compositionally biased region" description="Polar residues" evidence="9">
    <location>
        <begin position="824"/>
        <end position="842"/>
    </location>
</feature>
<sequence length="1476" mass="162028">MASLADEAVWAPLGSLFGSAISLEDIVVNMLPSIVALFLSPLVISDYFRQPVYVRNSPLLWLKLVGAAFLIAVEMACLVFRCTLIGARTDSTFAAASLDLMAASTVGAVFYIEHRRAMRTSTFLGLHLAVGILIDATRSRSYFSRPGLEMIGALAAAAASIRFSLLILEELPKEIAVPDDKVDEIGKEARSGFWGRTFFMWLHSTILLGFRNILTISDLGSIGSEFSSRLLYTRFSALWRSPSNVSHSSLPVACFKMLRWPFLAVLLPRLAVTACNFMQPHLLERSIAIIGNPNTTEAEVNEMIGAVAAVFMGVALSHAMTDHMAYRCVTRLRGALVSHILAKTHRLPVSDAKKSSAVTLMSTEIESIAIGLPKCLDLLIGLVEVGLGVYCLSRFTGHSSILVVIMTILSSIVSYILGRRVTLAYKDWSKSIETRVAETSAVLSQLQTIKTLGLGPTIAKHVQRLRAEEIRDSRPYRLLGACLYTWIEFADSMTPVLVIALGLFWNGSPRHLTASTVYPVLSILALTTRPLMTILHSYSMVQPMIASLARIDEFLRLEEHKDQRRRLRSSPVTVKSPGKQFSDSKTSVDEATPNAVEFRNVSMGPRDLEDPIFKDLSFCIARGSTSVVLGPMGSGKSYLLRSVLGESHISTGSLYVDDCNIAYCGQDVWLENGSLKDNVIGPRPFNSRLYSTTLRACMLEEDVALLPGGDNYKVGSRGVRLSGGQRARVSIARAVYSELSVVILDDIFSSLDRKTAVAILGRLLGENGIFRTRETTVLLATYMPESLDVADSIILLDGKGKATWEKNSECGTHREEILQALSSRNSPTPSVAGDQQNETLSTPGKDEQSGVAEPGDVLFSRQKGDWGLYTLICNAFGKRQFVGWLLLVSGLSFGEIAPSIYLRFWISHAPSDMFYFIGFAMLGLFAVVMVIFCYCVLFLKLSPRASYVLHKKLLNTTLRSTLAFFSTTDAGSILNIYSQDMTSISHTLPKAMYSFLYAFIYQVFQIGAIVSGSTYMVAILAPTIAIAYAIQYGYLRTSRQLRYLDLESKTPLYTLFTESAEGLLYIRAYGWQEHKLQCGFERLDVSQKPYYMLSSLQRWLGLMLDLLAAVIAVVLATLALKLRNTTSEAAFGLSFFHAIEFSRILSAVIHSWTHLETTVGAISRLRSFLRETPVESEKGVIPPKNWPRSGKIQIQRVTARHGAENKDPGALKCISLTIEPGQKIGLCGRTGSGKSSLLMTLLGFLSYSGNIKIDGLEISAVQRDELRGRITTISQEQLELAGSIRANLRPYDLDGKGTVYTSYLDSKSQSNDGDATPRNNDDELQALLERLCLWEAIAATSGGLDGTLADASLSHGQMQLLCLARGILRRRTTGSRVVLVDEATSSVDPMTDATARLVMADEFAGCTVLTVTHRPETLAAADVRVELAQGRICAVQETVAATREREERKKCGIEDAGRRREASMAAIAQMAKAVKR</sequence>
<keyword evidence="14" id="KW-1185">Reference proteome</keyword>
<proteinExistence type="predicted"/>
<comment type="subcellular location">
    <subcellularLocation>
        <location evidence="1">Cell membrane</location>
        <topology evidence="1">Multi-pass membrane protein</topology>
    </subcellularLocation>
</comment>
<feature type="transmembrane region" description="Helical" evidence="10">
    <location>
        <begin position="401"/>
        <end position="418"/>
    </location>
</feature>
<dbReference type="PROSITE" id="PS50929">
    <property type="entry name" value="ABC_TM1F"/>
    <property type="match status" value="2"/>
</dbReference>
<dbReference type="GeneID" id="80890457"/>
<evidence type="ECO:0000256" key="1">
    <source>
        <dbReference type="ARBA" id="ARBA00004651"/>
    </source>
</evidence>
<feature type="domain" description="ABC transporter" evidence="11">
    <location>
        <begin position="596"/>
        <end position="823"/>
    </location>
</feature>
<keyword evidence="3" id="KW-1003">Cell membrane</keyword>
<evidence type="ECO:0000256" key="2">
    <source>
        <dbReference type="ARBA" id="ARBA00022448"/>
    </source>
</evidence>
<dbReference type="PANTHER" id="PTHR24223:SF399">
    <property type="entry name" value="ABC TRANSPORTER ATNG"/>
    <property type="match status" value="1"/>
</dbReference>
<evidence type="ECO:0000259" key="12">
    <source>
        <dbReference type="PROSITE" id="PS50929"/>
    </source>
</evidence>
<comment type="caution">
    <text evidence="13">The sequence shown here is derived from an EMBL/GenBank/DDBJ whole genome shotgun (WGS) entry which is preliminary data.</text>
</comment>
<feature type="transmembrane region" description="Helical" evidence="10">
    <location>
        <begin position="991"/>
        <end position="1009"/>
    </location>
</feature>
<dbReference type="InterPro" id="IPR003593">
    <property type="entry name" value="AAA+_ATPase"/>
</dbReference>
<dbReference type="CDD" id="cd18580">
    <property type="entry name" value="ABC_6TM_ABCC_D2"/>
    <property type="match status" value="1"/>
</dbReference>
<feature type="transmembrane region" description="Helical" evidence="10">
    <location>
        <begin position="1015"/>
        <end position="1035"/>
    </location>
</feature>
<feature type="transmembrane region" description="Helical" evidence="10">
    <location>
        <begin position="60"/>
        <end position="87"/>
    </location>
</feature>
<evidence type="ECO:0000256" key="4">
    <source>
        <dbReference type="ARBA" id="ARBA00022692"/>
    </source>
</evidence>
<dbReference type="InterPro" id="IPR003439">
    <property type="entry name" value="ABC_transporter-like_ATP-bd"/>
</dbReference>
<feature type="domain" description="ABC transmembrane type-1" evidence="12">
    <location>
        <begin position="270"/>
        <end position="542"/>
    </location>
</feature>
<organism evidence="13 14">
    <name type="scientific">Akanthomyces muscarius</name>
    <name type="common">Entomopathogenic fungus</name>
    <name type="synonym">Lecanicillium muscarium</name>
    <dbReference type="NCBI Taxonomy" id="2231603"/>
    <lineage>
        <taxon>Eukaryota</taxon>
        <taxon>Fungi</taxon>
        <taxon>Dikarya</taxon>
        <taxon>Ascomycota</taxon>
        <taxon>Pezizomycotina</taxon>
        <taxon>Sordariomycetes</taxon>
        <taxon>Hypocreomycetidae</taxon>
        <taxon>Hypocreales</taxon>
        <taxon>Cordycipitaceae</taxon>
        <taxon>Akanthomyces</taxon>
    </lineage>
</organism>
<feature type="region of interest" description="Disordered" evidence="9">
    <location>
        <begin position="824"/>
        <end position="852"/>
    </location>
</feature>
<dbReference type="Proteomes" id="UP001144673">
    <property type="component" value="Chromosome 2"/>
</dbReference>
<feature type="transmembrane region" description="Helical" evidence="10">
    <location>
        <begin position="913"/>
        <end position="939"/>
    </location>
</feature>
<evidence type="ECO:0008006" key="15">
    <source>
        <dbReference type="Google" id="ProtNLM"/>
    </source>
</evidence>
<dbReference type="InterPro" id="IPR017871">
    <property type="entry name" value="ABC_transporter-like_CS"/>
</dbReference>
<dbReference type="KEGG" id="amus:LMH87_003298"/>
<dbReference type="PANTHER" id="PTHR24223">
    <property type="entry name" value="ATP-BINDING CASSETTE SUB-FAMILY C"/>
    <property type="match status" value="1"/>
</dbReference>
<evidence type="ECO:0000313" key="13">
    <source>
        <dbReference type="EMBL" id="KAJ4144414.1"/>
    </source>
</evidence>
<gene>
    <name evidence="13" type="ORF">LMH87_003298</name>
</gene>
<keyword evidence="4 10" id="KW-0812">Transmembrane</keyword>
<dbReference type="InterPro" id="IPR050173">
    <property type="entry name" value="ABC_transporter_C-like"/>
</dbReference>
<dbReference type="PROSITE" id="PS50893">
    <property type="entry name" value="ABC_TRANSPORTER_2"/>
    <property type="match status" value="2"/>
</dbReference>
<dbReference type="GO" id="GO:0140359">
    <property type="term" value="F:ABC-type transporter activity"/>
    <property type="evidence" value="ECO:0007669"/>
    <property type="project" value="InterPro"/>
</dbReference>
<dbReference type="InterPro" id="IPR027417">
    <property type="entry name" value="P-loop_NTPase"/>
</dbReference>
<evidence type="ECO:0000313" key="14">
    <source>
        <dbReference type="Proteomes" id="UP001144673"/>
    </source>
</evidence>
<accession>A0A9W8Q325</accession>
<feature type="transmembrane region" description="Helical" evidence="10">
    <location>
        <begin position="93"/>
        <end position="112"/>
    </location>
</feature>
<feature type="domain" description="ABC transmembrane type-1" evidence="12">
    <location>
        <begin position="885"/>
        <end position="1157"/>
    </location>
</feature>
<dbReference type="RefSeq" id="XP_056048084.1">
    <property type="nucleotide sequence ID" value="XM_056204389.1"/>
</dbReference>
<name>A0A9W8Q325_AKAMU</name>
<dbReference type="Gene3D" id="3.40.50.300">
    <property type="entry name" value="P-loop containing nucleotide triphosphate hydrolases"/>
    <property type="match status" value="2"/>
</dbReference>
<keyword evidence="6" id="KW-0067">ATP-binding</keyword>
<keyword evidence="5" id="KW-0547">Nucleotide-binding</keyword>
<keyword evidence="7 10" id="KW-1133">Transmembrane helix</keyword>
<evidence type="ECO:0000256" key="9">
    <source>
        <dbReference type="SAM" id="MobiDB-lite"/>
    </source>
</evidence>
<dbReference type="InterPro" id="IPR044726">
    <property type="entry name" value="ABCC_6TM_D2"/>
</dbReference>
<dbReference type="SUPFAM" id="SSF90123">
    <property type="entry name" value="ABC transporter transmembrane region"/>
    <property type="match status" value="2"/>
</dbReference>
<evidence type="ECO:0000259" key="11">
    <source>
        <dbReference type="PROSITE" id="PS50893"/>
    </source>
</evidence>
<reference evidence="13" key="1">
    <citation type="journal article" date="2023" name="Access Microbiol">
        <title>De-novo genome assembly for Akanthomyces muscarius, a biocontrol agent of insect agricultural pests.</title>
        <authorList>
            <person name="Erdos Z."/>
            <person name="Studholme D.J."/>
            <person name="Raymond B."/>
            <person name="Sharma M."/>
        </authorList>
    </citation>
    <scope>NUCLEOTIDE SEQUENCE</scope>
    <source>
        <strain evidence="13">Ve6</strain>
    </source>
</reference>
<dbReference type="GO" id="GO:0005524">
    <property type="term" value="F:ATP binding"/>
    <property type="evidence" value="ECO:0007669"/>
    <property type="project" value="UniProtKB-KW"/>
</dbReference>
<feature type="domain" description="ABC transporter" evidence="11">
    <location>
        <begin position="1192"/>
        <end position="1454"/>
    </location>
</feature>
<evidence type="ECO:0000256" key="5">
    <source>
        <dbReference type="ARBA" id="ARBA00022741"/>
    </source>
</evidence>
<evidence type="ECO:0000256" key="3">
    <source>
        <dbReference type="ARBA" id="ARBA00022475"/>
    </source>
</evidence>
<protein>
    <recommendedName>
        <fullName evidence="15">ABC transporter</fullName>
    </recommendedName>
</protein>
<dbReference type="InterPro" id="IPR011527">
    <property type="entry name" value="ABC1_TM_dom"/>
</dbReference>
<dbReference type="EMBL" id="JAJHUN010000011">
    <property type="protein sequence ID" value="KAJ4144414.1"/>
    <property type="molecule type" value="Genomic_DNA"/>
</dbReference>
<dbReference type="SMART" id="SM00382">
    <property type="entry name" value="AAA"/>
    <property type="match status" value="2"/>
</dbReference>
<evidence type="ECO:0000256" key="10">
    <source>
        <dbReference type="SAM" id="Phobius"/>
    </source>
</evidence>
<keyword evidence="2" id="KW-0813">Transport</keyword>
<dbReference type="GO" id="GO:0005886">
    <property type="term" value="C:plasma membrane"/>
    <property type="evidence" value="ECO:0007669"/>
    <property type="project" value="UniProtKB-SubCell"/>
</dbReference>
<feature type="region of interest" description="Disordered" evidence="9">
    <location>
        <begin position="566"/>
        <end position="587"/>
    </location>
</feature>
<dbReference type="Pfam" id="PF00005">
    <property type="entry name" value="ABC_tran"/>
    <property type="match status" value="2"/>
</dbReference>